<dbReference type="EMBL" id="BJVR01000020">
    <property type="protein sequence ID" value="GEL50987.1"/>
    <property type="molecule type" value="Genomic_DNA"/>
</dbReference>
<dbReference type="RefSeq" id="WP_156477253.1">
    <property type="nucleotide sequence ID" value="NZ_BJVR01000020.1"/>
</dbReference>
<evidence type="ECO:0000313" key="3">
    <source>
        <dbReference type="Proteomes" id="UP000321800"/>
    </source>
</evidence>
<dbReference type="AlphaFoldDB" id="A0A511FPW8"/>
<organism evidence="2 3">
    <name type="scientific">Acetobacter tropicalis</name>
    <dbReference type="NCBI Taxonomy" id="104102"/>
    <lineage>
        <taxon>Bacteria</taxon>
        <taxon>Pseudomonadati</taxon>
        <taxon>Pseudomonadota</taxon>
        <taxon>Alphaproteobacteria</taxon>
        <taxon>Acetobacterales</taxon>
        <taxon>Acetobacteraceae</taxon>
        <taxon>Acetobacter</taxon>
    </lineage>
</organism>
<gene>
    <name evidence="2" type="ORF">ATR01nite_20620</name>
</gene>
<evidence type="ECO:0000313" key="2">
    <source>
        <dbReference type="EMBL" id="GEL50987.1"/>
    </source>
</evidence>
<comment type="caution">
    <text evidence="2">The sequence shown here is derived from an EMBL/GenBank/DDBJ whole genome shotgun (WGS) entry which is preliminary data.</text>
</comment>
<sequence length="57" mass="6917">METIRQAREQETDETSKKGGFARYRKALQNKTRFPVFFTNRLQEIICKTNRRDDVFF</sequence>
<feature type="compositionally biased region" description="Basic and acidic residues" evidence="1">
    <location>
        <begin position="1"/>
        <end position="17"/>
    </location>
</feature>
<evidence type="ECO:0000256" key="1">
    <source>
        <dbReference type="SAM" id="MobiDB-lite"/>
    </source>
</evidence>
<protein>
    <submittedName>
        <fullName evidence="2">Uncharacterized protein</fullName>
    </submittedName>
</protein>
<feature type="region of interest" description="Disordered" evidence="1">
    <location>
        <begin position="1"/>
        <end position="20"/>
    </location>
</feature>
<name>A0A511FPW8_9PROT</name>
<proteinExistence type="predicted"/>
<dbReference type="Proteomes" id="UP000321800">
    <property type="component" value="Unassembled WGS sequence"/>
</dbReference>
<reference evidence="2 3" key="1">
    <citation type="submission" date="2019-07" db="EMBL/GenBank/DDBJ databases">
        <title>Whole genome shotgun sequence of Acetobacter tropicalis NBRC 16470.</title>
        <authorList>
            <person name="Hosoyama A."/>
            <person name="Uohara A."/>
            <person name="Ohji S."/>
            <person name="Ichikawa N."/>
        </authorList>
    </citation>
    <scope>NUCLEOTIDE SEQUENCE [LARGE SCALE GENOMIC DNA]</scope>
    <source>
        <strain evidence="2 3">NBRC 16470</strain>
    </source>
</reference>
<accession>A0A511FPW8</accession>